<sequence length="788" mass="86798" precursor="true">MTLRIQSALALALLAIAATLTTSSAYAADPNADGGVIWLDHPAGQWTEGLPVGNGRLGAMVMGGVAEARWQFNEDSVWNGGPHSYAHAGAAKVLPKLRELLLAGKQAEAEKLAMSEFMSEPVRQRDYQPCGDLLIAFNHQGEPESYHRALDLDTARVTTSYRVGERTYTRTTLASYPDNAIVIRLSCDQAGGLSFQARLTAPHEQSQTKSSDDRTLLLTGRVGNSDEDQVRFAAHARITETDGQLGRDGDALSVSGASHATLLLTARSNHLGYRDLSGDPTARSEADLQPASEREYQQLVDRHTEDHQSLYRRVSLELAGEVSDKPTDQWVLASQGQADPKLAELLFDYGRYLMIASSRPGGQPANLQGLWNEDLQPAWGSKYTININTEMNYWLTDPCNLPECAEPLYDAIGELSESGAEVAREHYNAPGWVVHHNFDLWRGAAPINASNHGIWPTGGAWLCQHLWNRYAFSGDEEFLRHTAYPLLKGASTFFVDYLVEDPRNDQGLLISGPSNSPEQGGLVMGPTMDHQIIRALFEYTIAASEQLDVDADLRGELRSLSARIAPNQIGQHGQLQEWIEDVDNPSNRHRHVSHLWGVFPGDEITPDTPDLFDAARTSLEQRGDEGTGWSRAWKINLWARLRDGDRAEKVLRGLLTLTESPLTDYRGGGVYANLFDAHPPFQIDGNFGATSGICEMLVQSHRTTDDGRRLIELLPALPSAWPDGEVKGLCTRDGLVIDIKWKDGRFEECVVQSNLDGRFRFVFGAHYSDSDLAAGESTTIHPGAAMLR</sequence>
<dbReference type="OrthoDB" id="9802600at2"/>
<keyword evidence="1" id="KW-0732">Signal</keyword>
<gene>
    <name evidence="5" type="ORF">Pla123a_13840</name>
</gene>
<dbReference type="InterPro" id="IPR049053">
    <property type="entry name" value="AFCA-like_C"/>
</dbReference>
<dbReference type="InterPro" id="IPR016518">
    <property type="entry name" value="Alpha-L-fucosidase"/>
</dbReference>
<proteinExistence type="predicted"/>
<evidence type="ECO:0000256" key="1">
    <source>
        <dbReference type="SAM" id="SignalP"/>
    </source>
</evidence>
<protein>
    <submittedName>
        <fullName evidence="5">Uncharacterized protein</fullName>
    </submittedName>
</protein>
<dbReference type="GO" id="GO:0005975">
    <property type="term" value="P:carbohydrate metabolic process"/>
    <property type="evidence" value="ECO:0007669"/>
    <property type="project" value="InterPro"/>
</dbReference>
<dbReference type="AlphaFoldDB" id="A0A5C5YRV8"/>
<name>A0A5C5YRV8_9BACT</name>
<feature type="signal peptide" evidence="1">
    <location>
        <begin position="1"/>
        <end position="27"/>
    </location>
</feature>
<dbReference type="RefSeq" id="WP_146585241.1">
    <property type="nucleotide sequence ID" value="NZ_SJPO01000003.1"/>
</dbReference>
<dbReference type="InterPro" id="IPR027414">
    <property type="entry name" value="GH95_N_dom"/>
</dbReference>
<dbReference type="Pfam" id="PF14498">
    <property type="entry name" value="Glyco_hyd_65N_2"/>
    <property type="match status" value="1"/>
</dbReference>
<evidence type="ECO:0000313" key="5">
    <source>
        <dbReference type="EMBL" id="TWT77588.1"/>
    </source>
</evidence>
<dbReference type="InterPro" id="IPR008928">
    <property type="entry name" value="6-hairpin_glycosidase_sf"/>
</dbReference>
<dbReference type="Gene3D" id="1.50.10.10">
    <property type="match status" value="1"/>
</dbReference>
<feature type="chain" id="PRO_5022871511" evidence="1">
    <location>
        <begin position="28"/>
        <end position="788"/>
    </location>
</feature>
<dbReference type="InterPro" id="IPR012341">
    <property type="entry name" value="6hp_glycosidase-like_sf"/>
</dbReference>
<dbReference type="Pfam" id="PF21307">
    <property type="entry name" value="Glyco_hydro_95_C"/>
    <property type="match status" value="1"/>
</dbReference>
<dbReference type="InterPro" id="IPR054363">
    <property type="entry name" value="GH95_cat"/>
</dbReference>
<accession>A0A5C5YRV8</accession>
<dbReference type="PIRSF" id="PIRSF007663">
    <property type="entry name" value="UCP007663"/>
    <property type="match status" value="1"/>
</dbReference>
<dbReference type="PANTHER" id="PTHR31084:SF0">
    <property type="entry name" value="ALPHA-L-FUCOSIDASE 2"/>
    <property type="match status" value="1"/>
</dbReference>
<keyword evidence="6" id="KW-1185">Reference proteome</keyword>
<dbReference type="GO" id="GO:0004560">
    <property type="term" value="F:alpha-L-fucosidase activity"/>
    <property type="evidence" value="ECO:0007669"/>
    <property type="project" value="InterPro"/>
</dbReference>
<dbReference type="Pfam" id="PF22124">
    <property type="entry name" value="Glyco_hydro_95_cat"/>
    <property type="match status" value="1"/>
</dbReference>
<dbReference type="Proteomes" id="UP000318478">
    <property type="component" value="Unassembled WGS sequence"/>
</dbReference>
<evidence type="ECO:0000259" key="3">
    <source>
        <dbReference type="Pfam" id="PF21307"/>
    </source>
</evidence>
<organism evidence="5 6">
    <name type="scientific">Posidoniimonas polymericola</name>
    <dbReference type="NCBI Taxonomy" id="2528002"/>
    <lineage>
        <taxon>Bacteria</taxon>
        <taxon>Pseudomonadati</taxon>
        <taxon>Planctomycetota</taxon>
        <taxon>Planctomycetia</taxon>
        <taxon>Pirellulales</taxon>
        <taxon>Lacipirellulaceae</taxon>
        <taxon>Posidoniimonas</taxon>
    </lineage>
</organism>
<dbReference type="SUPFAM" id="SSF48208">
    <property type="entry name" value="Six-hairpin glycosidases"/>
    <property type="match status" value="1"/>
</dbReference>
<comment type="caution">
    <text evidence="5">The sequence shown here is derived from an EMBL/GenBank/DDBJ whole genome shotgun (WGS) entry which is preliminary data.</text>
</comment>
<dbReference type="EMBL" id="SJPO01000003">
    <property type="protein sequence ID" value="TWT77588.1"/>
    <property type="molecule type" value="Genomic_DNA"/>
</dbReference>
<evidence type="ECO:0000259" key="4">
    <source>
        <dbReference type="Pfam" id="PF22124"/>
    </source>
</evidence>
<feature type="domain" description="Glycosyl hydrolase family 95 N-terminal" evidence="2">
    <location>
        <begin position="37"/>
        <end position="270"/>
    </location>
</feature>
<reference evidence="5 6" key="1">
    <citation type="submission" date="2019-02" db="EMBL/GenBank/DDBJ databases">
        <title>Deep-cultivation of Planctomycetes and their phenomic and genomic characterization uncovers novel biology.</title>
        <authorList>
            <person name="Wiegand S."/>
            <person name="Jogler M."/>
            <person name="Boedeker C."/>
            <person name="Pinto D."/>
            <person name="Vollmers J."/>
            <person name="Rivas-Marin E."/>
            <person name="Kohn T."/>
            <person name="Peeters S.H."/>
            <person name="Heuer A."/>
            <person name="Rast P."/>
            <person name="Oberbeckmann S."/>
            <person name="Bunk B."/>
            <person name="Jeske O."/>
            <person name="Meyerdierks A."/>
            <person name="Storesund J.E."/>
            <person name="Kallscheuer N."/>
            <person name="Luecker S."/>
            <person name="Lage O.M."/>
            <person name="Pohl T."/>
            <person name="Merkel B.J."/>
            <person name="Hornburger P."/>
            <person name="Mueller R.-W."/>
            <person name="Bruemmer F."/>
            <person name="Labrenz M."/>
            <person name="Spormann A.M."/>
            <person name="Op Den Camp H."/>
            <person name="Overmann J."/>
            <person name="Amann R."/>
            <person name="Jetten M.S.M."/>
            <person name="Mascher T."/>
            <person name="Medema M.H."/>
            <person name="Devos D.P."/>
            <person name="Kaster A.-K."/>
            <person name="Ovreas L."/>
            <person name="Rohde M."/>
            <person name="Galperin M.Y."/>
            <person name="Jogler C."/>
        </authorList>
    </citation>
    <scope>NUCLEOTIDE SEQUENCE [LARGE SCALE GENOMIC DNA]</scope>
    <source>
        <strain evidence="5 6">Pla123a</strain>
    </source>
</reference>
<evidence type="ECO:0000313" key="6">
    <source>
        <dbReference type="Proteomes" id="UP000318478"/>
    </source>
</evidence>
<dbReference type="PANTHER" id="PTHR31084">
    <property type="entry name" value="ALPHA-L-FUCOSIDASE 2"/>
    <property type="match status" value="1"/>
</dbReference>
<feature type="domain" description="Alpha fucosidase A-like C-terminal" evidence="3">
    <location>
        <begin position="710"/>
        <end position="763"/>
    </location>
</feature>
<feature type="domain" description="Glycosyl hydrolase family 95 catalytic" evidence="4">
    <location>
        <begin position="296"/>
        <end position="697"/>
    </location>
</feature>
<evidence type="ECO:0000259" key="2">
    <source>
        <dbReference type="Pfam" id="PF14498"/>
    </source>
</evidence>